<keyword evidence="1" id="KW-1133">Transmembrane helix</keyword>
<evidence type="ECO:0000313" key="3">
    <source>
        <dbReference type="Proteomes" id="UP000231195"/>
    </source>
</evidence>
<sequence length="79" mass="8747">MILGIILNFIGLDPIKTLIYSAIFNGIISPMILYFIVKISGSEKIMGDLKNKRLANIIGWFTVGLLCIVSIGTIIFLFI</sequence>
<dbReference type="AlphaFoldDB" id="A0A2M7WZK0"/>
<name>A0A2M7WZK0_UNCKA</name>
<dbReference type="Proteomes" id="UP000231195">
    <property type="component" value="Unassembled WGS sequence"/>
</dbReference>
<dbReference type="EMBL" id="PFWZ01000203">
    <property type="protein sequence ID" value="PJA39010.1"/>
    <property type="molecule type" value="Genomic_DNA"/>
</dbReference>
<keyword evidence="1" id="KW-0812">Transmembrane</keyword>
<comment type="caution">
    <text evidence="2">The sequence shown here is derived from an EMBL/GenBank/DDBJ whole genome shotgun (WGS) entry which is preliminary data.</text>
</comment>
<evidence type="ECO:0008006" key="4">
    <source>
        <dbReference type="Google" id="ProtNLM"/>
    </source>
</evidence>
<keyword evidence="1" id="KW-0472">Membrane</keyword>
<feature type="transmembrane region" description="Helical" evidence="1">
    <location>
        <begin position="57"/>
        <end position="78"/>
    </location>
</feature>
<reference evidence="3" key="1">
    <citation type="submission" date="2017-09" db="EMBL/GenBank/DDBJ databases">
        <title>Depth-based differentiation of microbial function through sediment-hosted aquifers and enrichment of novel symbionts in the deep terrestrial subsurface.</title>
        <authorList>
            <person name="Probst A.J."/>
            <person name="Ladd B."/>
            <person name="Jarett J.K."/>
            <person name="Geller-Mcgrath D.E."/>
            <person name="Sieber C.M.K."/>
            <person name="Emerson J.B."/>
            <person name="Anantharaman K."/>
            <person name="Thomas B.C."/>
            <person name="Malmstrom R."/>
            <person name="Stieglmeier M."/>
            <person name="Klingl A."/>
            <person name="Woyke T."/>
            <person name="Ryan C.M."/>
            <person name="Banfield J.F."/>
        </authorList>
    </citation>
    <scope>NUCLEOTIDE SEQUENCE [LARGE SCALE GENOMIC DNA]</scope>
</reference>
<feature type="transmembrane region" description="Helical" evidence="1">
    <location>
        <begin position="18"/>
        <end position="37"/>
    </location>
</feature>
<proteinExistence type="predicted"/>
<accession>A0A2M7WZK0</accession>
<protein>
    <recommendedName>
        <fullName evidence="4">Divalent metal cation transporter</fullName>
    </recommendedName>
</protein>
<evidence type="ECO:0000313" key="2">
    <source>
        <dbReference type="EMBL" id="PJA39010.1"/>
    </source>
</evidence>
<gene>
    <name evidence="2" type="ORF">CO179_06075</name>
</gene>
<evidence type="ECO:0000256" key="1">
    <source>
        <dbReference type="SAM" id="Phobius"/>
    </source>
</evidence>
<organism evidence="2 3">
    <name type="scientific">candidate division WWE3 bacterium CG_4_9_14_3_um_filter_39_7</name>
    <dbReference type="NCBI Taxonomy" id="1975080"/>
    <lineage>
        <taxon>Bacteria</taxon>
        <taxon>Katanobacteria</taxon>
    </lineage>
</organism>